<accession>A0A5R8YMW5</accession>
<reference evidence="2 3" key="1">
    <citation type="submission" date="2019-05" db="EMBL/GenBank/DDBJ databases">
        <title>Pseudomonas sp. SC006 isolated from lettuce that can produce HBGAs.</title>
        <authorList>
            <person name="Wang D."/>
            <person name="Liao N."/>
            <person name="Liu D."/>
            <person name="Zhang Z."/>
            <person name="Zou S."/>
        </authorList>
    </citation>
    <scope>NUCLEOTIDE SEQUENCE [LARGE SCALE GENOMIC DNA]</scope>
    <source>
        <strain evidence="2 3">SC006</strain>
    </source>
</reference>
<keyword evidence="1" id="KW-0812">Transmembrane</keyword>
<evidence type="ECO:0000313" key="3">
    <source>
        <dbReference type="Proteomes" id="UP000309819"/>
    </source>
</evidence>
<evidence type="ECO:0000313" key="2">
    <source>
        <dbReference type="EMBL" id="TLP54723.1"/>
    </source>
</evidence>
<feature type="transmembrane region" description="Helical" evidence="1">
    <location>
        <begin position="6"/>
        <end position="25"/>
    </location>
</feature>
<keyword evidence="1" id="KW-1133">Transmembrane helix</keyword>
<protein>
    <submittedName>
        <fullName evidence="2">Uncharacterized protein</fullName>
    </submittedName>
</protein>
<proteinExistence type="predicted"/>
<dbReference type="RefSeq" id="WP_138221491.1">
    <property type="nucleotide sequence ID" value="NZ_VAUO01000015.1"/>
</dbReference>
<keyword evidence="3" id="KW-1185">Reference proteome</keyword>
<name>A0A5R8YMW5_9PSED</name>
<keyword evidence="1" id="KW-0472">Membrane</keyword>
<organism evidence="2 3">
    <name type="scientific">Pseudomonas mosselii</name>
    <dbReference type="NCBI Taxonomy" id="78327"/>
    <lineage>
        <taxon>Bacteria</taxon>
        <taxon>Pseudomonadati</taxon>
        <taxon>Pseudomonadota</taxon>
        <taxon>Gammaproteobacteria</taxon>
        <taxon>Pseudomonadales</taxon>
        <taxon>Pseudomonadaceae</taxon>
        <taxon>Pseudomonas</taxon>
    </lineage>
</organism>
<dbReference type="EMBL" id="VAUO01000015">
    <property type="protein sequence ID" value="TLP54723.1"/>
    <property type="molecule type" value="Genomic_DNA"/>
</dbReference>
<comment type="caution">
    <text evidence="2">The sequence shown here is derived from an EMBL/GenBank/DDBJ whole genome shotgun (WGS) entry which is preliminary data.</text>
</comment>
<evidence type="ECO:0000256" key="1">
    <source>
        <dbReference type="SAM" id="Phobius"/>
    </source>
</evidence>
<sequence length="82" mass="9437">MPELYLIGYLLATAVLLDWLCRSIALRRTLYVAFMAIAITSCNQLGERQVLQLDGGQWALLFALAGQRLLFKRSRYWRDGED</sequence>
<dbReference type="AlphaFoldDB" id="A0A5R8YMW5"/>
<gene>
    <name evidence="2" type="ORF">FEM01_21595</name>
</gene>
<dbReference type="Proteomes" id="UP000309819">
    <property type="component" value="Unassembled WGS sequence"/>
</dbReference>
<dbReference type="OrthoDB" id="6951875at2"/>